<dbReference type="PROSITE" id="PS50217">
    <property type="entry name" value="BZIP"/>
    <property type="match status" value="1"/>
</dbReference>
<gene>
    <name evidence="3" type="primary">ORF72934</name>
</gene>
<dbReference type="GO" id="GO:0003700">
    <property type="term" value="F:DNA-binding transcription factor activity"/>
    <property type="evidence" value="ECO:0007669"/>
    <property type="project" value="InterPro"/>
</dbReference>
<evidence type="ECO:0000256" key="1">
    <source>
        <dbReference type="SAM" id="MobiDB-lite"/>
    </source>
</evidence>
<dbReference type="SUPFAM" id="SSF57959">
    <property type="entry name" value="Leucine zipper domain"/>
    <property type="match status" value="1"/>
</dbReference>
<protein>
    <recommendedName>
        <fullName evidence="2">BZIP domain-containing protein</fullName>
    </recommendedName>
</protein>
<evidence type="ECO:0000259" key="2">
    <source>
        <dbReference type="PROSITE" id="PS50217"/>
    </source>
</evidence>
<evidence type="ECO:0000313" key="3">
    <source>
        <dbReference type="EMBL" id="CEK70127.1"/>
    </source>
</evidence>
<sequence length="100" mass="11974">MMDSQTLQKSKRGRKRQSDEECLSDADRLKKEKNRKAAQKCREKKEKEANDLKIRNEELERENKKLSEEKKKLEERAQEFHKIILYSKGIPTSFSYSRVI</sequence>
<feature type="domain" description="BZIP" evidence="2">
    <location>
        <begin position="24"/>
        <end position="80"/>
    </location>
</feature>
<accession>A0A0B6ZP12</accession>
<dbReference type="InterPro" id="IPR046347">
    <property type="entry name" value="bZIP_sf"/>
</dbReference>
<dbReference type="Pfam" id="PF00170">
    <property type="entry name" value="bZIP_1"/>
    <property type="match status" value="1"/>
</dbReference>
<feature type="region of interest" description="Disordered" evidence="1">
    <location>
        <begin position="1"/>
        <end position="70"/>
    </location>
</feature>
<reference evidence="3" key="1">
    <citation type="submission" date="2014-12" db="EMBL/GenBank/DDBJ databases">
        <title>Insight into the proteome of Arion vulgaris.</title>
        <authorList>
            <person name="Aradska J."/>
            <person name="Bulat T."/>
            <person name="Smidak R."/>
            <person name="Sarate P."/>
            <person name="Gangsoo J."/>
            <person name="Sialana F."/>
            <person name="Bilban M."/>
            <person name="Lubec G."/>
        </authorList>
    </citation>
    <scope>NUCLEOTIDE SEQUENCE</scope>
    <source>
        <tissue evidence="3">Skin</tissue>
    </source>
</reference>
<dbReference type="Gene3D" id="1.20.5.170">
    <property type="match status" value="1"/>
</dbReference>
<dbReference type="AlphaFoldDB" id="A0A0B6ZP12"/>
<dbReference type="PROSITE" id="PS00036">
    <property type="entry name" value="BZIP_BASIC"/>
    <property type="match status" value="1"/>
</dbReference>
<name>A0A0B6ZP12_9EUPU</name>
<proteinExistence type="predicted"/>
<dbReference type="EMBL" id="HACG01023262">
    <property type="protein sequence ID" value="CEK70127.1"/>
    <property type="molecule type" value="Transcribed_RNA"/>
</dbReference>
<organism evidence="3">
    <name type="scientific">Arion vulgaris</name>
    <dbReference type="NCBI Taxonomy" id="1028688"/>
    <lineage>
        <taxon>Eukaryota</taxon>
        <taxon>Metazoa</taxon>
        <taxon>Spiralia</taxon>
        <taxon>Lophotrochozoa</taxon>
        <taxon>Mollusca</taxon>
        <taxon>Gastropoda</taxon>
        <taxon>Heterobranchia</taxon>
        <taxon>Euthyneura</taxon>
        <taxon>Panpulmonata</taxon>
        <taxon>Eupulmonata</taxon>
        <taxon>Stylommatophora</taxon>
        <taxon>Helicina</taxon>
        <taxon>Arionoidea</taxon>
        <taxon>Arionidae</taxon>
        <taxon>Arion</taxon>
    </lineage>
</organism>
<dbReference type="InterPro" id="IPR004827">
    <property type="entry name" value="bZIP"/>
</dbReference>
<feature type="compositionally biased region" description="Basic and acidic residues" evidence="1">
    <location>
        <begin position="40"/>
        <end position="70"/>
    </location>
</feature>